<dbReference type="Gene3D" id="3.90.180.10">
    <property type="entry name" value="Medium-chain alcohol dehydrogenases, catalytic domain"/>
    <property type="match status" value="1"/>
</dbReference>
<evidence type="ECO:0000313" key="8">
    <source>
        <dbReference type="EMBL" id="RRJ85044.1"/>
    </source>
</evidence>
<comment type="subunit">
    <text evidence="2">Homotetramer.</text>
</comment>
<evidence type="ECO:0000256" key="3">
    <source>
        <dbReference type="ARBA" id="ARBA00022490"/>
    </source>
</evidence>
<name>A0A3P3VRG8_9GAMM</name>
<evidence type="ECO:0000256" key="2">
    <source>
        <dbReference type="ARBA" id="ARBA00011881"/>
    </source>
</evidence>
<dbReference type="AlphaFoldDB" id="A0A3P3VRG8"/>
<evidence type="ECO:0000256" key="4">
    <source>
        <dbReference type="ARBA" id="ARBA00022857"/>
    </source>
</evidence>
<dbReference type="Proteomes" id="UP000280792">
    <property type="component" value="Unassembled WGS sequence"/>
</dbReference>
<dbReference type="SUPFAM" id="SSF51735">
    <property type="entry name" value="NAD(P)-binding Rossmann-fold domains"/>
    <property type="match status" value="1"/>
</dbReference>
<comment type="caution">
    <text evidence="8">The sequence shown here is derived from an EMBL/GenBank/DDBJ whole genome shotgun (WGS) entry which is preliminary data.</text>
</comment>
<dbReference type="PROSITE" id="PS01162">
    <property type="entry name" value="QOR_ZETA_CRYSTAL"/>
    <property type="match status" value="1"/>
</dbReference>
<keyword evidence="9" id="KW-1185">Reference proteome</keyword>
<feature type="domain" description="Enoyl reductase (ER)" evidence="7">
    <location>
        <begin position="10"/>
        <end position="318"/>
    </location>
</feature>
<dbReference type="GO" id="GO:0005829">
    <property type="term" value="C:cytosol"/>
    <property type="evidence" value="ECO:0007669"/>
    <property type="project" value="TreeGrafter"/>
</dbReference>
<dbReference type="Pfam" id="PF00107">
    <property type="entry name" value="ADH_zinc_N"/>
    <property type="match status" value="1"/>
</dbReference>
<evidence type="ECO:0000256" key="6">
    <source>
        <dbReference type="ARBA" id="ARBA00022990"/>
    </source>
</evidence>
<dbReference type="SUPFAM" id="SSF50129">
    <property type="entry name" value="GroES-like"/>
    <property type="match status" value="1"/>
</dbReference>
<organism evidence="8 9">
    <name type="scientific">Aestuariirhabdus litorea</name>
    <dbReference type="NCBI Taxonomy" id="2528527"/>
    <lineage>
        <taxon>Bacteria</taxon>
        <taxon>Pseudomonadati</taxon>
        <taxon>Pseudomonadota</taxon>
        <taxon>Gammaproteobacteria</taxon>
        <taxon>Oceanospirillales</taxon>
        <taxon>Aestuariirhabdaceae</taxon>
        <taxon>Aestuariirhabdus</taxon>
    </lineage>
</organism>
<dbReference type="InterPro" id="IPR020843">
    <property type="entry name" value="ER"/>
</dbReference>
<dbReference type="InterPro" id="IPR013154">
    <property type="entry name" value="ADH-like_N"/>
</dbReference>
<dbReference type="GO" id="GO:0070402">
    <property type="term" value="F:NADPH binding"/>
    <property type="evidence" value="ECO:0007669"/>
    <property type="project" value="TreeGrafter"/>
</dbReference>
<evidence type="ECO:0000256" key="1">
    <source>
        <dbReference type="ARBA" id="ARBA00004496"/>
    </source>
</evidence>
<gene>
    <name evidence="8" type="ORF">D0544_08190</name>
</gene>
<dbReference type="CDD" id="cd08253">
    <property type="entry name" value="zeta_crystallin"/>
    <property type="match status" value="1"/>
</dbReference>
<sequence length="321" mass="33150">MKAIQAHEHGGIDVLKLEEVADLQPAEGQVLVSVKAAGVNPVDTYIRAGTNNYTAQFPHCPGKDAAGVVAALGKGVTRFKVGDRVYCAGNLTGSSAEQALCLEGQVQPLPDNISFEQGACIGTPYTTAWRALFIRAHALAGETVLVHGASGGVGLAAVQLARAAGLRVIGTASTDVGRDLVLANGAHHALDHSDPDHLQEVIALTGGTGVNLILEMLANVNLGHDLPALAKGGRVVIIGSRGPVEINPRDTMARDASILGMAMFNATPDEMKQIHAALVAGLENDTLSPVVNKCFPLAQMGLAHEAVLEPGACGNIVVKLD</sequence>
<dbReference type="FunFam" id="3.40.50.720:FF:000244">
    <property type="entry name" value="quinone oxidoreductase"/>
    <property type="match status" value="1"/>
</dbReference>
<keyword evidence="4" id="KW-0521">NADP</keyword>
<dbReference type="InterPro" id="IPR036291">
    <property type="entry name" value="NAD(P)-bd_dom_sf"/>
</dbReference>
<dbReference type="PANTHER" id="PTHR44154:SF1">
    <property type="entry name" value="QUINONE OXIDOREDUCTASE"/>
    <property type="match status" value="1"/>
</dbReference>
<keyword evidence="6" id="KW-0007">Acetylation</keyword>
<dbReference type="Gene3D" id="3.40.50.720">
    <property type="entry name" value="NAD(P)-binding Rossmann-like Domain"/>
    <property type="match status" value="1"/>
</dbReference>
<dbReference type="InterPro" id="IPR002364">
    <property type="entry name" value="Quin_OxRdtase/zeta-crystal_CS"/>
</dbReference>
<dbReference type="RefSeq" id="WP_125015474.1">
    <property type="nucleotide sequence ID" value="NZ_QWEZ01000001.1"/>
</dbReference>
<proteinExistence type="predicted"/>
<dbReference type="Pfam" id="PF08240">
    <property type="entry name" value="ADH_N"/>
    <property type="match status" value="1"/>
</dbReference>
<evidence type="ECO:0000256" key="5">
    <source>
        <dbReference type="ARBA" id="ARBA00022884"/>
    </source>
</evidence>
<dbReference type="EMBL" id="QWEZ01000001">
    <property type="protein sequence ID" value="RRJ85044.1"/>
    <property type="molecule type" value="Genomic_DNA"/>
</dbReference>
<dbReference type="InterPro" id="IPR011032">
    <property type="entry name" value="GroES-like_sf"/>
</dbReference>
<dbReference type="InterPro" id="IPR013149">
    <property type="entry name" value="ADH-like_C"/>
</dbReference>
<evidence type="ECO:0000259" key="7">
    <source>
        <dbReference type="SMART" id="SM00829"/>
    </source>
</evidence>
<reference evidence="8 9" key="2">
    <citation type="submission" date="2018-12" db="EMBL/GenBank/DDBJ databases">
        <title>Simiduia agarivorans gen. nov., sp. nov., a marine, agarolytic bacterium isolated from shallow coastal water from Keelung, Taiwan.</title>
        <authorList>
            <person name="Shieh W.Y."/>
        </authorList>
    </citation>
    <scope>NUCLEOTIDE SEQUENCE [LARGE SCALE GENOMIC DNA]</scope>
    <source>
        <strain evidence="8 9">GTF-13</strain>
    </source>
</reference>
<reference evidence="8 9" key="1">
    <citation type="submission" date="2018-08" db="EMBL/GenBank/DDBJ databases">
        <authorList>
            <person name="Khan S.A."/>
        </authorList>
    </citation>
    <scope>NUCLEOTIDE SEQUENCE [LARGE SCALE GENOMIC DNA]</scope>
    <source>
        <strain evidence="8 9">GTF-13</strain>
    </source>
</reference>
<keyword evidence="3" id="KW-0963">Cytoplasm</keyword>
<dbReference type="PANTHER" id="PTHR44154">
    <property type="entry name" value="QUINONE OXIDOREDUCTASE"/>
    <property type="match status" value="1"/>
</dbReference>
<dbReference type="InterPro" id="IPR051603">
    <property type="entry name" value="Zinc-ADH_QOR/CCCR"/>
</dbReference>
<evidence type="ECO:0000313" key="9">
    <source>
        <dbReference type="Proteomes" id="UP000280792"/>
    </source>
</evidence>
<accession>A0A3P3VRG8</accession>
<dbReference type="SMART" id="SM00829">
    <property type="entry name" value="PKS_ER"/>
    <property type="match status" value="1"/>
</dbReference>
<dbReference type="GO" id="GO:0003730">
    <property type="term" value="F:mRNA 3'-UTR binding"/>
    <property type="evidence" value="ECO:0007669"/>
    <property type="project" value="TreeGrafter"/>
</dbReference>
<dbReference type="GO" id="GO:0003960">
    <property type="term" value="F:quinone reductase (NADPH) activity"/>
    <property type="evidence" value="ECO:0007669"/>
    <property type="project" value="TreeGrafter"/>
</dbReference>
<protein>
    <submittedName>
        <fullName evidence="8">NADPH:quinone reductase</fullName>
    </submittedName>
</protein>
<keyword evidence="5" id="KW-0694">RNA-binding</keyword>
<comment type="subcellular location">
    <subcellularLocation>
        <location evidence="1">Cytoplasm</location>
    </subcellularLocation>
</comment>
<dbReference type="GO" id="GO:0008270">
    <property type="term" value="F:zinc ion binding"/>
    <property type="evidence" value="ECO:0007669"/>
    <property type="project" value="InterPro"/>
</dbReference>